<feature type="transmembrane region" description="Helical" evidence="1">
    <location>
        <begin position="109"/>
        <end position="128"/>
    </location>
</feature>
<evidence type="ECO:0000256" key="1">
    <source>
        <dbReference type="SAM" id="Phobius"/>
    </source>
</evidence>
<keyword evidence="1" id="KW-0472">Membrane</keyword>
<feature type="transmembrane region" description="Helical" evidence="1">
    <location>
        <begin position="40"/>
        <end position="62"/>
    </location>
</feature>
<keyword evidence="1" id="KW-0812">Transmembrane</keyword>
<accession>A0A1G4XER8</accession>
<evidence type="ECO:0000313" key="2">
    <source>
        <dbReference type="EMBL" id="SCX39687.1"/>
    </source>
</evidence>
<dbReference type="RefSeq" id="WP_092799710.1">
    <property type="nucleotide sequence ID" value="NZ_FMUH01000001.1"/>
</dbReference>
<organism evidence="2 3">
    <name type="scientific">Klenkia marina</name>
    <dbReference type="NCBI Taxonomy" id="1960309"/>
    <lineage>
        <taxon>Bacteria</taxon>
        <taxon>Bacillati</taxon>
        <taxon>Actinomycetota</taxon>
        <taxon>Actinomycetes</taxon>
        <taxon>Geodermatophilales</taxon>
        <taxon>Geodermatophilaceae</taxon>
        <taxon>Klenkia</taxon>
    </lineage>
</organism>
<feature type="transmembrane region" description="Helical" evidence="1">
    <location>
        <begin position="230"/>
        <end position="251"/>
    </location>
</feature>
<feature type="transmembrane region" description="Helical" evidence="1">
    <location>
        <begin position="271"/>
        <end position="304"/>
    </location>
</feature>
<dbReference type="AlphaFoldDB" id="A0A1G4XER8"/>
<reference evidence="3" key="1">
    <citation type="submission" date="2016-10" db="EMBL/GenBank/DDBJ databases">
        <authorList>
            <person name="Varghese N."/>
            <person name="Submissions S."/>
        </authorList>
    </citation>
    <scope>NUCLEOTIDE SEQUENCE [LARGE SCALE GENOMIC DNA]</scope>
    <source>
        <strain evidence="3">DSM 45722</strain>
    </source>
</reference>
<feature type="transmembrane region" description="Helical" evidence="1">
    <location>
        <begin position="325"/>
        <end position="346"/>
    </location>
</feature>
<gene>
    <name evidence="2" type="ORF">SAMN03159343_0743</name>
</gene>
<feature type="transmembrane region" description="Helical" evidence="1">
    <location>
        <begin position="358"/>
        <end position="376"/>
    </location>
</feature>
<keyword evidence="1" id="KW-1133">Transmembrane helix</keyword>
<name>A0A1G4XER8_9ACTN</name>
<dbReference type="STRING" id="1960309.SAMN03159343_0743"/>
<protein>
    <submittedName>
        <fullName evidence="2">Uncharacterized protein</fullName>
    </submittedName>
</protein>
<evidence type="ECO:0000313" key="3">
    <source>
        <dbReference type="Proteomes" id="UP000198981"/>
    </source>
</evidence>
<feature type="transmembrane region" description="Helical" evidence="1">
    <location>
        <begin position="414"/>
        <end position="438"/>
    </location>
</feature>
<feature type="transmembrane region" description="Helical" evidence="1">
    <location>
        <begin position="473"/>
        <end position="493"/>
    </location>
</feature>
<feature type="transmembrane region" description="Helical" evidence="1">
    <location>
        <begin position="182"/>
        <end position="210"/>
    </location>
</feature>
<feature type="transmembrane region" description="Helical" evidence="1">
    <location>
        <begin position="71"/>
        <end position="89"/>
    </location>
</feature>
<feature type="transmembrane region" description="Helical" evidence="1">
    <location>
        <begin position="140"/>
        <end position="162"/>
    </location>
</feature>
<dbReference type="EMBL" id="FMUH01000001">
    <property type="protein sequence ID" value="SCX39687.1"/>
    <property type="molecule type" value="Genomic_DNA"/>
</dbReference>
<proteinExistence type="predicted"/>
<keyword evidence="3" id="KW-1185">Reference proteome</keyword>
<feature type="transmembrane region" description="Helical" evidence="1">
    <location>
        <begin position="388"/>
        <end position="408"/>
    </location>
</feature>
<sequence length="782" mass="78996">MTEQHHAGDWAAPPPVVGPPAPTAPLAVDLLQALRTVARGLLPVLVGLALFTAAVGGSAAIAGDGGSPGDWLLAAVVVFGLALGARLVVEGQVAPEVGAAGVDVGIRVLPLVVTAAVVVSLAAAARRSERAHRSAGPAQLLVRAGLAGLVAGVLVLLLALLTRTSTFLADELGGLVASPGQVSTGLGAVGAFFGPALLVGIVVAAARYAVVRTGSPRPAWWGEVRAVGRVLRTAVVGLVVVAAVLLVVVAVQDAAGHGFVEGGDGDVLAVGAALVLLGNVLGAGVLALLGVPLSATAYGAGAFTGSPDGIRASQTVQYGLVDEPVLLLLLLLPVLVVLVTAVRRTVRGRQLPLGPRSVLVGAGAGAVAGLLLALLVRAWASGGGGASGYGYGAVGIGQASLGPSLLWAPLLCGFWAALAVAAVRVGPTLVLSSPAWFVRLAGGRRQHPQWLAAVAGTGPPPAGRRSAAIRGTVLGVGVLAVLGVVGIGAVAVVRSTVLTPESALDDHLAALAEGDVAALGLEEPPGPADVLLSPEVLDSDAYAPPTDLEVLEVDTYGSSASAEIGYTVDGERATQRVWLSREDGLLGGWTVEGGDSSLYVQDSSGVAVQVAGVDVPEGSQRALPGTYTFTAADDEVLTADPLTVAVLGDLSYDTVSLEPRVRDEVTELVAQAVDEALTDCAARTTVPMDGCPFLDEYSYVPDDVTGLTVRVVTVPDWELELDHEGQLVIRSDYDGEVLVTGSRPPFSSSPDQTPRPYESDVSFSLDADVSVGDGEVELEFGY</sequence>
<dbReference type="Proteomes" id="UP000198981">
    <property type="component" value="Unassembled WGS sequence"/>
</dbReference>